<evidence type="ECO:0000256" key="6">
    <source>
        <dbReference type="ARBA" id="ARBA00039449"/>
    </source>
</evidence>
<reference evidence="11" key="1">
    <citation type="submission" date="2021-12" db="EMBL/GenBank/DDBJ databases">
        <authorList>
            <person name="King R."/>
        </authorList>
    </citation>
    <scope>NUCLEOTIDE SEQUENCE</scope>
</reference>
<evidence type="ECO:0000256" key="8">
    <source>
        <dbReference type="ARBA" id="ARBA00047306"/>
    </source>
</evidence>
<evidence type="ECO:0000256" key="7">
    <source>
        <dbReference type="ARBA" id="ARBA00043129"/>
    </source>
</evidence>
<dbReference type="Proteomes" id="UP001153292">
    <property type="component" value="Chromosome 11"/>
</dbReference>
<dbReference type="EMBL" id="OU963904">
    <property type="protein sequence ID" value="CAH0398391.1"/>
    <property type="molecule type" value="Genomic_DNA"/>
</dbReference>
<dbReference type="Gene3D" id="3.40.50.150">
    <property type="entry name" value="Vaccinia Virus protein VP39"/>
    <property type="match status" value="1"/>
</dbReference>
<gene>
    <name evidence="11" type="ORF">CHILSU_LOCUS1510</name>
</gene>
<evidence type="ECO:0000256" key="5">
    <source>
        <dbReference type="ARBA" id="ARBA00039112"/>
    </source>
</evidence>
<name>A0ABN8AYM0_CHISP</name>
<organism evidence="11 12">
    <name type="scientific">Chilo suppressalis</name>
    <name type="common">Asiatic rice borer moth</name>
    <dbReference type="NCBI Taxonomy" id="168631"/>
    <lineage>
        <taxon>Eukaryota</taxon>
        <taxon>Metazoa</taxon>
        <taxon>Ecdysozoa</taxon>
        <taxon>Arthropoda</taxon>
        <taxon>Hexapoda</taxon>
        <taxon>Insecta</taxon>
        <taxon>Pterygota</taxon>
        <taxon>Neoptera</taxon>
        <taxon>Endopterygota</taxon>
        <taxon>Lepidoptera</taxon>
        <taxon>Glossata</taxon>
        <taxon>Ditrysia</taxon>
        <taxon>Pyraloidea</taxon>
        <taxon>Crambidae</taxon>
        <taxon>Crambinae</taxon>
        <taxon>Chilo</taxon>
    </lineage>
</organism>
<evidence type="ECO:0000256" key="3">
    <source>
        <dbReference type="ARBA" id="ARBA00022679"/>
    </source>
</evidence>
<dbReference type="PANTHER" id="PTHR12753:SF0">
    <property type="entry name" value="ALPHA N-TERMINAL PROTEIN METHYLTRANSFERASE 1"/>
    <property type="match status" value="1"/>
</dbReference>
<dbReference type="PIRSF" id="PIRSF016958">
    <property type="entry name" value="DUF858_MeTrfase_lik"/>
    <property type="match status" value="1"/>
</dbReference>
<dbReference type="Pfam" id="PF05891">
    <property type="entry name" value="Methyltransf_PK"/>
    <property type="match status" value="1"/>
</dbReference>
<comment type="catalytic activity">
    <reaction evidence="8">
        <text>N-terminal L-seryl-L-prolyl-L-lysyl-[protein] + 3 S-adenosyl-L-methionine = N-terminal N,N,N-trimethyl-L-seryl-L-prolyl-L-lysyl-[protein] + 3 S-adenosyl-L-homocysteine + 3 H(+)</text>
        <dbReference type="Rhea" id="RHEA:54724"/>
        <dbReference type="Rhea" id="RHEA-COMP:13789"/>
        <dbReference type="Rhea" id="RHEA-COMP:13973"/>
        <dbReference type="ChEBI" id="CHEBI:15378"/>
        <dbReference type="ChEBI" id="CHEBI:57856"/>
        <dbReference type="ChEBI" id="CHEBI:59789"/>
        <dbReference type="ChEBI" id="CHEBI:138061"/>
        <dbReference type="ChEBI" id="CHEBI:138317"/>
        <dbReference type="EC" id="2.1.1.244"/>
    </reaction>
</comment>
<evidence type="ECO:0000256" key="9">
    <source>
        <dbReference type="ARBA" id="ARBA00047885"/>
    </source>
</evidence>
<evidence type="ECO:0000256" key="10">
    <source>
        <dbReference type="ARBA" id="ARBA00048167"/>
    </source>
</evidence>
<keyword evidence="3" id="KW-0808">Transferase</keyword>
<dbReference type="InterPro" id="IPR008576">
    <property type="entry name" value="MeTrfase_NTM1"/>
</dbReference>
<keyword evidence="4" id="KW-0949">S-adenosyl-L-methionine</keyword>
<accession>A0ABN8AYM0</accession>
<comment type="similarity">
    <text evidence="1">Belongs to the methyltransferase superfamily. NTM1 family.</text>
</comment>
<dbReference type="CDD" id="cd02440">
    <property type="entry name" value="AdoMet_MTases"/>
    <property type="match status" value="1"/>
</dbReference>
<dbReference type="SUPFAM" id="SSF53335">
    <property type="entry name" value="S-adenosyl-L-methionine-dependent methyltransferases"/>
    <property type="match status" value="1"/>
</dbReference>
<comment type="catalytic activity">
    <reaction evidence="9">
        <text>N-terminal L-prolyl-L-prolyl-L-lysyl-[protein] + 2 S-adenosyl-L-methionine = N-terminal N,N-dimethyl-L-prolyl-L-prolyl-L-lysyl-[protein] + 2 S-adenosyl-L-homocysteine + 2 H(+)</text>
        <dbReference type="Rhea" id="RHEA:54736"/>
        <dbReference type="Rhea" id="RHEA-COMP:13787"/>
        <dbReference type="Rhea" id="RHEA-COMP:13974"/>
        <dbReference type="ChEBI" id="CHEBI:15378"/>
        <dbReference type="ChEBI" id="CHEBI:57856"/>
        <dbReference type="ChEBI" id="CHEBI:59789"/>
        <dbReference type="ChEBI" id="CHEBI:138059"/>
        <dbReference type="ChEBI" id="CHEBI:138318"/>
        <dbReference type="EC" id="2.1.1.244"/>
    </reaction>
</comment>
<comment type="catalytic activity">
    <reaction evidence="10">
        <text>N-terminal L-alanyl-L-prolyl-L-lysyl-[protein] + 3 S-adenosyl-L-methionine = N-terminal N,N,N-trimethyl-L-alanyl-L-prolyl-L-lysyl-[protein] + 3 S-adenosyl-L-homocysteine + 3 H(+)</text>
        <dbReference type="Rhea" id="RHEA:54712"/>
        <dbReference type="Rhea" id="RHEA-COMP:13785"/>
        <dbReference type="Rhea" id="RHEA-COMP:13971"/>
        <dbReference type="ChEBI" id="CHEBI:15378"/>
        <dbReference type="ChEBI" id="CHEBI:57856"/>
        <dbReference type="ChEBI" id="CHEBI:59789"/>
        <dbReference type="ChEBI" id="CHEBI:138057"/>
        <dbReference type="ChEBI" id="CHEBI:138315"/>
        <dbReference type="EC" id="2.1.1.244"/>
    </reaction>
</comment>
<dbReference type="InterPro" id="IPR029063">
    <property type="entry name" value="SAM-dependent_MTases_sf"/>
</dbReference>
<evidence type="ECO:0000313" key="11">
    <source>
        <dbReference type="EMBL" id="CAH0398391.1"/>
    </source>
</evidence>
<dbReference type="EC" id="2.1.1.244" evidence="5"/>
<keyword evidence="12" id="KW-1185">Reference proteome</keyword>
<proteinExistence type="inferred from homology"/>
<protein>
    <recommendedName>
        <fullName evidence="6">Alpha N-terminal protein methyltransferase 1</fullName>
        <ecNumber evidence="5">2.1.1.244</ecNumber>
    </recommendedName>
    <alternativeName>
        <fullName evidence="7">X-Pro-Lys N-terminal protein methyltransferase 1</fullName>
    </alternativeName>
</protein>
<evidence type="ECO:0000256" key="4">
    <source>
        <dbReference type="ARBA" id="ARBA00022691"/>
    </source>
</evidence>
<evidence type="ECO:0000313" key="12">
    <source>
        <dbReference type="Proteomes" id="UP001153292"/>
    </source>
</evidence>
<evidence type="ECO:0000256" key="2">
    <source>
        <dbReference type="ARBA" id="ARBA00022603"/>
    </source>
</evidence>
<sequence length="252" mass="28280">MSWSVTVKIINCQKCGKILGTIISTFINSNVKMTQNIFYKTAEKYWANIPATLDGILGGYGHISDIDIEGSNEFLDKIFALEKPPSQNIALDCGAGIGRITKNLLIPRFQKVDMVEQDEKFVSTAKQLIGEDNNKLGTVYKIGLQHFKPQKTYDVVWCQWVLGHLNDNDLIALLERFTEALSENGVIVIKENVSTSEEIEYDEDDSSVTRPPELLYKIYTAAKLKVIMTTIQAGFPEDIYPVHSFALVPARI</sequence>
<evidence type="ECO:0000256" key="1">
    <source>
        <dbReference type="ARBA" id="ARBA00009059"/>
    </source>
</evidence>
<keyword evidence="2" id="KW-0489">Methyltransferase</keyword>
<dbReference type="PANTHER" id="PTHR12753">
    <property type="entry name" value="AD-003 - RELATED"/>
    <property type="match status" value="1"/>
</dbReference>